<dbReference type="GeneID" id="54582464"/>
<dbReference type="InterPro" id="IPR036188">
    <property type="entry name" value="FAD/NAD-bd_sf"/>
</dbReference>
<dbReference type="Gene3D" id="3.50.50.60">
    <property type="entry name" value="FAD/NAD(P)-binding domain"/>
    <property type="match status" value="1"/>
</dbReference>
<organism evidence="7 8">
    <name type="scientific">Trematosphaeria pertusa</name>
    <dbReference type="NCBI Taxonomy" id="390896"/>
    <lineage>
        <taxon>Eukaryota</taxon>
        <taxon>Fungi</taxon>
        <taxon>Dikarya</taxon>
        <taxon>Ascomycota</taxon>
        <taxon>Pezizomycotina</taxon>
        <taxon>Dothideomycetes</taxon>
        <taxon>Pleosporomycetidae</taxon>
        <taxon>Pleosporales</taxon>
        <taxon>Massarineae</taxon>
        <taxon>Trematosphaeriaceae</taxon>
        <taxon>Trematosphaeria</taxon>
    </lineage>
</organism>
<keyword evidence="2" id="KW-0285">Flavoprotein</keyword>
<dbReference type="GO" id="GO:0050661">
    <property type="term" value="F:NADP binding"/>
    <property type="evidence" value="ECO:0007669"/>
    <property type="project" value="InterPro"/>
</dbReference>
<proteinExistence type="inferred from homology"/>
<accession>A0A6A6ICH5</accession>
<evidence type="ECO:0000256" key="4">
    <source>
        <dbReference type="ARBA" id="ARBA00022857"/>
    </source>
</evidence>
<keyword evidence="5" id="KW-0560">Oxidoreductase</keyword>
<evidence type="ECO:0000256" key="5">
    <source>
        <dbReference type="ARBA" id="ARBA00023002"/>
    </source>
</evidence>
<dbReference type="EMBL" id="ML987196">
    <property type="protein sequence ID" value="KAF2247949.1"/>
    <property type="molecule type" value="Genomic_DNA"/>
</dbReference>
<keyword evidence="6" id="KW-0812">Transmembrane</keyword>
<dbReference type="InterPro" id="IPR000960">
    <property type="entry name" value="Flavin_mOase"/>
</dbReference>
<dbReference type="OrthoDB" id="66881at2759"/>
<comment type="similarity">
    <text evidence="1">Belongs to the FMO family.</text>
</comment>
<dbReference type="Proteomes" id="UP000800094">
    <property type="component" value="Unassembled WGS sequence"/>
</dbReference>
<evidence type="ECO:0000313" key="8">
    <source>
        <dbReference type="Proteomes" id="UP000800094"/>
    </source>
</evidence>
<dbReference type="Pfam" id="PF00743">
    <property type="entry name" value="FMO-like"/>
    <property type="match status" value="2"/>
</dbReference>
<dbReference type="GO" id="GO:0050660">
    <property type="term" value="F:flavin adenine dinucleotide binding"/>
    <property type="evidence" value="ECO:0007669"/>
    <property type="project" value="InterPro"/>
</dbReference>
<evidence type="ECO:0000313" key="7">
    <source>
        <dbReference type="EMBL" id="KAF2247949.1"/>
    </source>
</evidence>
<dbReference type="PANTHER" id="PTHR23023">
    <property type="entry name" value="DIMETHYLANILINE MONOOXYGENASE"/>
    <property type="match status" value="1"/>
</dbReference>
<dbReference type="SUPFAM" id="SSF51905">
    <property type="entry name" value="FAD/NAD(P)-binding domain"/>
    <property type="match status" value="1"/>
</dbReference>
<dbReference type="InterPro" id="IPR020946">
    <property type="entry name" value="Flavin_mOase-like"/>
</dbReference>
<keyword evidence="3" id="KW-0274">FAD</keyword>
<keyword evidence="6" id="KW-1133">Transmembrane helix</keyword>
<gene>
    <name evidence="7" type="ORF">BU26DRAFT_519747</name>
</gene>
<keyword evidence="7" id="KW-0503">Monooxygenase</keyword>
<keyword evidence="6" id="KW-0472">Membrane</keyword>
<evidence type="ECO:0000256" key="2">
    <source>
        <dbReference type="ARBA" id="ARBA00022630"/>
    </source>
</evidence>
<evidence type="ECO:0000256" key="3">
    <source>
        <dbReference type="ARBA" id="ARBA00022827"/>
    </source>
</evidence>
<dbReference type="PRINTS" id="PR00370">
    <property type="entry name" value="FMOXYGENASE"/>
</dbReference>
<sequence length="587" mass="65926">MAGRDAMRVAVIGAGPGGLTTLKTLLEASTPDRPIEATLFEAEDDVGGTFQYRSYENAELVSSKQLTSFSDHRFPLSTPDHISLPQYVEYLRSYVDRFGLGPLIKLGCRVTQIQPLEKSSDQKWKHRVKYVDKQQGGRERTFDCSHIAICTGLHVQSNIPNIPGIENVKGEAYHSSQYKQRSQLTGRDVLILGCGETAMDIAYEAIKADANSVTMCFRTGFLSFPKALSRFQVFGKQFKGGLPIDGLITNLFETAYVHRAIAASRLRWFVSDFVIKRVLWFLTGTQAGMNQHVGALPNDRLGRAYVFLNKSSKAMPYLNRPYQEKHPLGFLGNGYVDPPEDANSKRWVDTCTFPQRIDETGKVIFEKREDRKDWRRMKNAEVRPTCVVYCTGYKQVFSWLDSSYPTASDATIRNIIAPSRPDIAFIGFVRPGVGAIPPIAEQQAMWWTALITARMQIPKDPPHYHLLARESSRIQYGVDHSAYMSTLAKDFGGAPGLVELWRAHGLKILFTYCFGASFVTFYRLMGPFKSEEAPKIARTELAETITRRGILGNLFFGVIPMIFYGMVNTAAMILELCGFIPKEKPVV</sequence>
<dbReference type="GO" id="GO:0004499">
    <property type="term" value="F:N,N-dimethylaniline monooxygenase activity"/>
    <property type="evidence" value="ECO:0007669"/>
    <property type="project" value="InterPro"/>
</dbReference>
<evidence type="ECO:0000256" key="6">
    <source>
        <dbReference type="SAM" id="Phobius"/>
    </source>
</evidence>
<evidence type="ECO:0000256" key="1">
    <source>
        <dbReference type="ARBA" id="ARBA00009183"/>
    </source>
</evidence>
<keyword evidence="4" id="KW-0521">NADP</keyword>
<dbReference type="PIRSF" id="PIRSF000332">
    <property type="entry name" value="FMO"/>
    <property type="match status" value="1"/>
</dbReference>
<name>A0A6A6ICH5_9PLEO</name>
<dbReference type="RefSeq" id="XP_033682953.1">
    <property type="nucleotide sequence ID" value="XM_033829134.1"/>
</dbReference>
<reference evidence="7" key="1">
    <citation type="journal article" date="2020" name="Stud. Mycol.">
        <title>101 Dothideomycetes genomes: a test case for predicting lifestyles and emergence of pathogens.</title>
        <authorList>
            <person name="Haridas S."/>
            <person name="Albert R."/>
            <person name="Binder M."/>
            <person name="Bloem J."/>
            <person name="Labutti K."/>
            <person name="Salamov A."/>
            <person name="Andreopoulos B."/>
            <person name="Baker S."/>
            <person name="Barry K."/>
            <person name="Bills G."/>
            <person name="Bluhm B."/>
            <person name="Cannon C."/>
            <person name="Castanera R."/>
            <person name="Culley D."/>
            <person name="Daum C."/>
            <person name="Ezra D."/>
            <person name="Gonzalez J."/>
            <person name="Henrissat B."/>
            <person name="Kuo A."/>
            <person name="Liang C."/>
            <person name="Lipzen A."/>
            <person name="Lutzoni F."/>
            <person name="Magnuson J."/>
            <person name="Mondo S."/>
            <person name="Nolan M."/>
            <person name="Ohm R."/>
            <person name="Pangilinan J."/>
            <person name="Park H.-J."/>
            <person name="Ramirez L."/>
            <person name="Alfaro M."/>
            <person name="Sun H."/>
            <person name="Tritt A."/>
            <person name="Yoshinaga Y."/>
            <person name="Zwiers L.-H."/>
            <person name="Turgeon B."/>
            <person name="Goodwin S."/>
            <person name="Spatafora J."/>
            <person name="Crous P."/>
            <person name="Grigoriev I."/>
        </authorList>
    </citation>
    <scope>NUCLEOTIDE SEQUENCE</scope>
    <source>
        <strain evidence="7">CBS 122368</strain>
    </source>
</reference>
<keyword evidence="8" id="KW-1185">Reference proteome</keyword>
<dbReference type="AlphaFoldDB" id="A0A6A6ICH5"/>
<dbReference type="InterPro" id="IPR050346">
    <property type="entry name" value="FMO-like"/>
</dbReference>
<feature type="transmembrane region" description="Helical" evidence="6">
    <location>
        <begin position="554"/>
        <end position="574"/>
    </location>
</feature>
<protein>
    <submittedName>
        <fullName evidence="7">Dimethylaniline monooxygenase</fullName>
    </submittedName>
</protein>